<evidence type="ECO:0000256" key="5">
    <source>
        <dbReference type="SAM" id="Phobius"/>
    </source>
</evidence>
<protein>
    <submittedName>
        <fullName evidence="7">Methylamine utilization protein MauE</fullName>
    </submittedName>
</protein>
<dbReference type="GO" id="GO:0030416">
    <property type="term" value="P:methylamine metabolic process"/>
    <property type="evidence" value="ECO:0007669"/>
    <property type="project" value="InterPro"/>
</dbReference>
<evidence type="ECO:0000313" key="7">
    <source>
        <dbReference type="EMBL" id="ROR91707.1"/>
    </source>
</evidence>
<comment type="caution">
    <text evidence="7">The sequence shown here is derived from an EMBL/GenBank/DDBJ whole genome shotgun (WGS) entry which is preliminary data.</text>
</comment>
<evidence type="ECO:0000256" key="3">
    <source>
        <dbReference type="ARBA" id="ARBA00022989"/>
    </source>
</evidence>
<keyword evidence="4 5" id="KW-0472">Membrane</keyword>
<accession>A0A3N2CVY7</accession>
<sequence length="150" mass="15795">MRGWLGLLARLVVGNVWLYAGWLKVGDPAASTTAVRAYQLLPPDVADAVGRVLPAVEIGVGLLLVLGLLSRIAAVVSALLLAAFVVGIVSVWLRGIPIDCGCFGGGGYDPDAFAQYPWEIARDVGLLLASAFVLVVRRTRLALDNVVFPA</sequence>
<evidence type="ECO:0000313" key="8">
    <source>
        <dbReference type="Proteomes" id="UP000281738"/>
    </source>
</evidence>
<feature type="transmembrane region" description="Helical" evidence="5">
    <location>
        <begin position="72"/>
        <end position="93"/>
    </location>
</feature>
<evidence type="ECO:0000256" key="1">
    <source>
        <dbReference type="ARBA" id="ARBA00004141"/>
    </source>
</evidence>
<organism evidence="7 8">
    <name type="scientific">Nocardioides aurantiacus</name>
    <dbReference type="NCBI Taxonomy" id="86796"/>
    <lineage>
        <taxon>Bacteria</taxon>
        <taxon>Bacillati</taxon>
        <taxon>Actinomycetota</taxon>
        <taxon>Actinomycetes</taxon>
        <taxon>Propionibacteriales</taxon>
        <taxon>Nocardioidaceae</taxon>
        <taxon>Nocardioides</taxon>
    </lineage>
</organism>
<feature type="domain" description="Methylamine utilisation protein MauE" evidence="6">
    <location>
        <begin position="3"/>
        <end position="135"/>
    </location>
</feature>
<dbReference type="GO" id="GO:0016020">
    <property type="term" value="C:membrane"/>
    <property type="evidence" value="ECO:0007669"/>
    <property type="project" value="UniProtKB-SubCell"/>
</dbReference>
<dbReference type="InterPro" id="IPR009908">
    <property type="entry name" value="Methylamine_util_MauE"/>
</dbReference>
<feature type="transmembrane region" description="Helical" evidence="5">
    <location>
        <begin position="7"/>
        <end position="25"/>
    </location>
</feature>
<dbReference type="Pfam" id="PF07291">
    <property type="entry name" value="MauE"/>
    <property type="match status" value="1"/>
</dbReference>
<keyword evidence="8" id="KW-1185">Reference proteome</keyword>
<dbReference type="UniPathway" id="UPA00895"/>
<evidence type="ECO:0000259" key="6">
    <source>
        <dbReference type="Pfam" id="PF07291"/>
    </source>
</evidence>
<gene>
    <name evidence="7" type="ORF">EDD33_2581</name>
</gene>
<name>A0A3N2CVY7_9ACTN</name>
<reference evidence="7 8" key="1">
    <citation type="submission" date="2018-11" db="EMBL/GenBank/DDBJ databases">
        <title>Sequencing the genomes of 1000 actinobacteria strains.</title>
        <authorList>
            <person name="Klenk H.-P."/>
        </authorList>
    </citation>
    <scope>NUCLEOTIDE SEQUENCE [LARGE SCALE GENOMIC DNA]</scope>
    <source>
        <strain evidence="7 8">DSM 12652</strain>
    </source>
</reference>
<comment type="subcellular location">
    <subcellularLocation>
        <location evidence="1">Membrane</location>
        <topology evidence="1">Multi-pass membrane protein</topology>
    </subcellularLocation>
</comment>
<dbReference type="Proteomes" id="UP000281738">
    <property type="component" value="Unassembled WGS sequence"/>
</dbReference>
<dbReference type="RefSeq" id="WP_246003506.1">
    <property type="nucleotide sequence ID" value="NZ_RKHO01000001.1"/>
</dbReference>
<feature type="transmembrane region" description="Helical" evidence="5">
    <location>
        <begin position="45"/>
        <end position="65"/>
    </location>
</feature>
<keyword evidence="3 5" id="KW-1133">Transmembrane helix</keyword>
<keyword evidence="2 5" id="KW-0812">Transmembrane</keyword>
<evidence type="ECO:0000256" key="4">
    <source>
        <dbReference type="ARBA" id="ARBA00023136"/>
    </source>
</evidence>
<proteinExistence type="predicted"/>
<dbReference type="AlphaFoldDB" id="A0A3N2CVY7"/>
<evidence type="ECO:0000256" key="2">
    <source>
        <dbReference type="ARBA" id="ARBA00022692"/>
    </source>
</evidence>
<dbReference type="EMBL" id="RKHO01000001">
    <property type="protein sequence ID" value="ROR91707.1"/>
    <property type="molecule type" value="Genomic_DNA"/>
</dbReference>